<gene>
    <name evidence="11" type="ORF">EHO51_11010</name>
    <name evidence="12" type="ORF">F7D13_12975</name>
</gene>
<keyword evidence="4 9" id="KW-0812">Transmembrane</keyword>
<dbReference type="PANTHER" id="PTHR30561:SF0">
    <property type="entry name" value="GUANIDINIUM EXPORTER"/>
    <property type="match status" value="1"/>
</dbReference>
<dbReference type="GO" id="GO:0022857">
    <property type="term" value="F:transmembrane transporter activity"/>
    <property type="evidence" value="ECO:0007669"/>
    <property type="project" value="InterPro"/>
</dbReference>
<evidence type="ECO:0000256" key="6">
    <source>
        <dbReference type="ARBA" id="ARBA00023136"/>
    </source>
</evidence>
<dbReference type="PANTHER" id="PTHR30561">
    <property type="entry name" value="SMR FAMILY PROTON-DEPENDENT DRUG EFFLUX TRANSPORTER SUGE"/>
    <property type="match status" value="1"/>
</dbReference>
<evidence type="ECO:0000313" key="12">
    <source>
        <dbReference type="EMBL" id="QGM94859.1"/>
    </source>
</evidence>
<feature type="transmembrane region" description="Helical" evidence="10">
    <location>
        <begin position="84"/>
        <end position="103"/>
    </location>
</feature>
<evidence type="ECO:0000256" key="8">
    <source>
        <dbReference type="ARBA" id="ARBA00039168"/>
    </source>
</evidence>
<dbReference type="Gene3D" id="1.10.3730.20">
    <property type="match status" value="1"/>
</dbReference>
<keyword evidence="3" id="KW-1003">Cell membrane</keyword>
<evidence type="ECO:0000256" key="9">
    <source>
        <dbReference type="RuleBase" id="RU003942"/>
    </source>
</evidence>
<evidence type="ECO:0000256" key="5">
    <source>
        <dbReference type="ARBA" id="ARBA00022989"/>
    </source>
</evidence>
<dbReference type="InterPro" id="IPR037185">
    <property type="entry name" value="EmrE-like"/>
</dbReference>
<comment type="subcellular location">
    <subcellularLocation>
        <location evidence="1 9">Cell membrane</location>
        <topology evidence="1 9">Multi-pass membrane protein</topology>
    </subcellularLocation>
</comment>
<protein>
    <recommendedName>
        <fullName evidence="8">Guanidinium exporter</fullName>
    </recommendedName>
</protein>
<sequence length="108" mass="11419">MDWIILFIGSICEVGWLIGMKYAQGFTRLWPSLIMVFFMAASVGCLGIAVKTIPAGTAYAVWTGASIAAATLVGVFLFNEPTTVLRLGSIGLILLGIIGLRLGGVNLK</sequence>
<dbReference type="Proteomes" id="UP000273982">
    <property type="component" value="Chromosome"/>
</dbReference>
<evidence type="ECO:0000256" key="7">
    <source>
        <dbReference type="ARBA" id="ARBA00038151"/>
    </source>
</evidence>
<dbReference type="Proteomes" id="UP000424673">
    <property type="component" value="Chromosome"/>
</dbReference>
<proteinExistence type="inferred from homology"/>
<organism evidence="11 13">
    <name type="scientific">Methylocystis rosea</name>
    <dbReference type="NCBI Taxonomy" id="173366"/>
    <lineage>
        <taxon>Bacteria</taxon>
        <taxon>Pseudomonadati</taxon>
        <taxon>Pseudomonadota</taxon>
        <taxon>Alphaproteobacteria</taxon>
        <taxon>Hyphomicrobiales</taxon>
        <taxon>Methylocystaceae</taxon>
        <taxon>Methylocystis</taxon>
    </lineage>
</organism>
<dbReference type="FunFam" id="1.10.3730.20:FF:000001">
    <property type="entry name" value="Quaternary ammonium compound resistance transporter SugE"/>
    <property type="match status" value="1"/>
</dbReference>
<reference evidence="12 14" key="3">
    <citation type="journal article" date="2021" name="AMB Express">
        <title>Isolation and characterisation of Methylocystis spp. for poly-3-hydroxybutyrate production using waste methane feedstocks.</title>
        <authorList>
            <person name="Rumah B.L."/>
            <person name="Stead C.E."/>
            <person name="Claxton Stevens B.H."/>
            <person name="Minton N.P."/>
            <person name="Grosse-Honebrink A."/>
            <person name="Zhang Y."/>
        </authorList>
    </citation>
    <scope>NUCLEOTIDE SEQUENCE [LARGE SCALE GENOMIC DNA]</scope>
    <source>
        <strain evidence="12 14">BRCS1</strain>
    </source>
</reference>
<evidence type="ECO:0000313" key="11">
    <source>
        <dbReference type="EMBL" id="AZG77224.1"/>
    </source>
</evidence>
<dbReference type="KEGG" id="mros:EHO51_11010"/>
<dbReference type="EMBL" id="CP044328">
    <property type="protein sequence ID" value="QGM94859.1"/>
    <property type="molecule type" value="Genomic_DNA"/>
</dbReference>
<reference evidence="11 13" key="1">
    <citation type="submission" date="2018-11" db="EMBL/GenBank/DDBJ databases">
        <title>Genome squencing of methanotrophic bacteria isolated from alkaline groundwater in Korea.</title>
        <authorList>
            <person name="Nguyen L.N."/>
        </authorList>
    </citation>
    <scope>NUCLEOTIDE SEQUENCE [LARGE SCALE GENOMIC DNA]</scope>
    <source>
        <strain evidence="11 13">GW6</strain>
    </source>
</reference>
<dbReference type="InterPro" id="IPR000390">
    <property type="entry name" value="Small_drug/metabolite_transptr"/>
</dbReference>
<dbReference type="RefSeq" id="WP_029648562.1">
    <property type="nucleotide sequence ID" value="NZ_CP034086.1"/>
</dbReference>
<keyword evidence="6 10" id="KW-0472">Membrane</keyword>
<evidence type="ECO:0000256" key="2">
    <source>
        <dbReference type="ARBA" id="ARBA00022448"/>
    </source>
</evidence>
<reference evidence="14" key="2">
    <citation type="submission" date="2019-09" db="EMBL/GenBank/DDBJ databases">
        <title>Isolation and complete genome sequencing of Methylocystis species.</title>
        <authorList>
            <person name="Rumah B.L."/>
            <person name="Stead C.E."/>
            <person name="Stevens B.C."/>
            <person name="Minton N.P."/>
            <person name="Grosse-Honebrink A."/>
            <person name="Zhang Y."/>
        </authorList>
    </citation>
    <scope>NUCLEOTIDE SEQUENCE [LARGE SCALE GENOMIC DNA]</scope>
    <source>
        <strain evidence="14">BRCS1</strain>
    </source>
</reference>
<dbReference type="InterPro" id="IPR045324">
    <property type="entry name" value="Small_multidrug_res"/>
</dbReference>
<keyword evidence="14" id="KW-1185">Reference proteome</keyword>
<evidence type="ECO:0000256" key="3">
    <source>
        <dbReference type="ARBA" id="ARBA00022475"/>
    </source>
</evidence>
<evidence type="ECO:0000313" key="14">
    <source>
        <dbReference type="Proteomes" id="UP000424673"/>
    </source>
</evidence>
<evidence type="ECO:0000256" key="10">
    <source>
        <dbReference type="SAM" id="Phobius"/>
    </source>
</evidence>
<dbReference type="SUPFAM" id="SSF103481">
    <property type="entry name" value="Multidrug resistance efflux transporter EmrE"/>
    <property type="match status" value="1"/>
</dbReference>
<keyword evidence="2" id="KW-0813">Transport</keyword>
<accession>A0A3G8M6K6</accession>
<evidence type="ECO:0000256" key="4">
    <source>
        <dbReference type="ARBA" id="ARBA00022692"/>
    </source>
</evidence>
<dbReference type="Pfam" id="PF00893">
    <property type="entry name" value="Multi_Drug_Res"/>
    <property type="match status" value="1"/>
</dbReference>
<dbReference type="EMBL" id="CP034086">
    <property type="protein sequence ID" value="AZG77224.1"/>
    <property type="molecule type" value="Genomic_DNA"/>
</dbReference>
<dbReference type="GO" id="GO:0005886">
    <property type="term" value="C:plasma membrane"/>
    <property type="evidence" value="ECO:0007669"/>
    <property type="project" value="UniProtKB-SubCell"/>
</dbReference>
<evidence type="ECO:0000313" key="13">
    <source>
        <dbReference type="Proteomes" id="UP000273982"/>
    </source>
</evidence>
<dbReference type="AlphaFoldDB" id="A0A3G8M6K6"/>
<comment type="similarity">
    <text evidence="7">Belongs to the drug/metabolite transporter (DMT) superfamily. Small multidrug resistance (SMR) (TC 2.A.7.1) family. Gdx/SugE subfamily.</text>
</comment>
<feature type="transmembrane region" description="Helical" evidence="10">
    <location>
        <begin position="29"/>
        <end position="50"/>
    </location>
</feature>
<feature type="transmembrane region" description="Helical" evidence="10">
    <location>
        <begin position="57"/>
        <end position="78"/>
    </location>
</feature>
<dbReference type="GO" id="GO:1990961">
    <property type="term" value="P:xenobiotic detoxification by transmembrane export across the plasma membrane"/>
    <property type="evidence" value="ECO:0007669"/>
    <property type="project" value="UniProtKB-ARBA"/>
</dbReference>
<name>A0A3G8M6K6_9HYPH</name>
<keyword evidence="5 10" id="KW-1133">Transmembrane helix</keyword>
<evidence type="ECO:0000256" key="1">
    <source>
        <dbReference type="ARBA" id="ARBA00004651"/>
    </source>
</evidence>